<protein>
    <submittedName>
        <fullName evidence="8">DedA family protein</fullName>
    </submittedName>
</protein>
<evidence type="ECO:0000256" key="4">
    <source>
        <dbReference type="ARBA" id="ARBA00022989"/>
    </source>
</evidence>
<gene>
    <name evidence="8" type="ORF">C725_2619</name>
</gene>
<keyword evidence="9" id="KW-1185">Reference proteome</keyword>
<keyword evidence="2" id="KW-1003">Cell membrane</keyword>
<evidence type="ECO:0000256" key="3">
    <source>
        <dbReference type="ARBA" id="ARBA00022692"/>
    </source>
</evidence>
<evidence type="ECO:0000313" key="8">
    <source>
        <dbReference type="EMBL" id="EMD81963.1"/>
    </source>
</evidence>
<keyword evidence="4 6" id="KW-1133">Transmembrane helix</keyword>
<dbReference type="OrthoDB" id="9813426at2"/>
<proteinExistence type="predicted"/>
<dbReference type="InterPro" id="IPR051311">
    <property type="entry name" value="DedA_domain"/>
</dbReference>
<dbReference type="AlphaFoldDB" id="M2U2C6"/>
<keyword evidence="3 6" id="KW-0812">Transmembrane</keyword>
<dbReference type="GO" id="GO:0005886">
    <property type="term" value="C:plasma membrane"/>
    <property type="evidence" value="ECO:0007669"/>
    <property type="project" value="UniProtKB-SubCell"/>
</dbReference>
<dbReference type="Proteomes" id="UP000011717">
    <property type="component" value="Unassembled WGS sequence"/>
</dbReference>
<evidence type="ECO:0000256" key="2">
    <source>
        <dbReference type="ARBA" id="ARBA00022475"/>
    </source>
</evidence>
<comment type="subcellular location">
    <subcellularLocation>
        <location evidence="1">Cell membrane</location>
        <topology evidence="1">Multi-pass membrane protein</topology>
    </subcellularLocation>
</comment>
<dbReference type="RefSeq" id="WP_008603583.1">
    <property type="nucleotide sequence ID" value="NZ_AMRV01000011.1"/>
</dbReference>
<feature type="transmembrane region" description="Helical" evidence="6">
    <location>
        <begin position="140"/>
        <end position="159"/>
    </location>
</feature>
<dbReference type="InterPro" id="IPR032816">
    <property type="entry name" value="VTT_dom"/>
</dbReference>
<feature type="domain" description="VTT" evidence="7">
    <location>
        <begin position="30"/>
        <end position="160"/>
    </location>
</feature>
<comment type="caution">
    <text evidence="8">The sequence shown here is derived from an EMBL/GenBank/DDBJ whole genome shotgun (WGS) entry which is preliminary data.</text>
</comment>
<feature type="transmembrane region" description="Helical" evidence="6">
    <location>
        <begin position="12"/>
        <end position="30"/>
    </location>
</feature>
<dbReference type="EMBL" id="AMRV01000011">
    <property type="protein sequence ID" value="EMD81963.1"/>
    <property type="molecule type" value="Genomic_DNA"/>
</dbReference>
<dbReference type="PANTHER" id="PTHR42709:SF6">
    <property type="entry name" value="UNDECAPRENYL PHOSPHATE TRANSPORTER A"/>
    <property type="match status" value="1"/>
</dbReference>
<reference evidence="8 9" key="1">
    <citation type="journal article" date="2013" name="Genome Announc.">
        <title>Draft Genome Sequence of Strain JLT2015T, Belonging to the Family Sphingomonadaceae of the Alphaproteobacteria.</title>
        <authorList>
            <person name="Tang K."/>
            <person name="Liu K."/>
            <person name="Li S."/>
            <person name="Jiao N."/>
        </authorList>
    </citation>
    <scope>NUCLEOTIDE SEQUENCE [LARGE SCALE GENOMIC DNA]</scope>
    <source>
        <strain evidence="8 9">JLT2015</strain>
    </source>
</reference>
<evidence type="ECO:0000259" key="7">
    <source>
        <dbReference type="Pfam" id="PF09335"/>
    </source>
</evidence>
<evidence type="ECO:0000313" key="9">
    <source>
        <dbReference type="Proteomes" id="UP000011717"/>
    </source>
</evidence>
<keyword evidence="5 6" id="KW-0472">Membrane</keyword>
<feature type="transmembrane region" description="Helical" evidence="6">
    <location>
        <begin position="171"/>
        <end position="190"/>
    </location>
</feature>
<dbReference type="Pfam" id="PF09335">
    <property type="entry name" value="VTT_dom"/>
    <property type="match status" value="1"/>
</dbReference>
<sequence length="199" mass="22764">MTSWIESLITHLGYAGIALLMFIENVFPPIPSEIIMPLAGYTAGRGHLNIWLVIAAGTVGTFFGALLWYYVGRWLDEDRMRSWTRRHGRWLTMTVRDLNRVDRWFDRSGQWAVLIGRVIPTIRTLISVPAGIFRMPLHTFCLFTFFGSLAWNAALALIGRSLGQNYEAVDTYLGPVSMTVIAVILLYYLYRLVTFRPKD</sequence>
<dbReference type="PANTHER" id="PTHR42709">
    <property type="entry name" value="ALKALINE PHOSPHATASE LIKE PROTEIN"/>
    <property type="match status" value="1"/>
</dbReference>
<evidence type="ECO:0000256" key="5">
    <source>
        <dbReference type="ARBA" id="ARBA00023136"/>
    </source>
</evidence>
<organism evidence="8 9">
    <name type="scientific">Pacificimonas flava</name>
    <dbReference type="NCBI Taxonomy" id="1234595"/>
    <lineage>
        <taxon>Bacteria</taxon>
        <taxon>Pseudomonadati</taxon>
        <taxon>Pseudomonadota</taxon>
        <taxon>Alphaproteobacteria</taxon>
        <taxon>Sphingomonadales</taxon>
        <taxon>Sphingosinicellaceae</taxon>
        <taxon>Pacificimonas</taxon>
    </lineage>
</organism>
<accession>M2U2C6</accession>
<name>M2U2C6_9SPHN</name>
<evidence type="ECO:0000256" key="6">
    <source>
        <dbReference type="SAM" id="Phobius"/>
    </source>
</evidence>
<evidence type="ECO:0000256" key="1">
    <source>
        <dbReference type="ARBA" id="ARBA00004651"/>
    </source>
</evidence>
<feature type="transmembrane region" description="Helical" evidence="6">
    <location>
        <begin position="50"/>
        <end position="71"/>
    </location>
</feature>